<proteinExistence type="predicted"/>
<name>A0ABN9BS39_9NEOB</name>
<keyword evidence="10" id="KW-1133">Transmembrane helix</keyword>
<keyword evidence="4" id="KW-0808">Transferase</keyword>
<keyword evidence="9" id="KW-0862">Zinc</keyword>
<evidence type="ECO:0000256" key="7">
    <source>
        <dbReference type="ARBA" id="ARBA00022771"/>
    </source>
</evidence>
<evidence type="ECO:0000313" key="15">
    <source>
        <dbReference type="EMBL" id="CAI9550096.1"/>
    </source>
</evidence>
<evidence type="ECO:0000256" key="13">
    <source>
        <dbReference type="SAM" id="MobiDB-lite"/>
    </source>
</evidence>
<comment type="subcellular location">
    <subcellularLocation>
        <location evidence="2">Membrane</location>
        <topology evidence="2">Multi-pass membrane protein</topology>
    </subcellularLocation>
</comment>
<dbReference type="SMART" id="SM00184">
    <property type="entry name" value="RING"/>
    <property type="match status" value="1"/>
</dbReference>
<evidence type="ECO:0000313" key="16">
    <source>
        <dbReference type="Proteomes" id="UP001162483"/>
    </source>
</evidence>
<dbReference type="InterPro" id="IPR013083">
    <property type="entry name" value="Znf_RING/FYVE/PHD"/>
</dbReference>
<feature type="compositionally biased region" description="Basic and acidic residues" evidence="13">
    <location>
        <begin position="37"/>
        <end position="54"/>
    </location>
</feature>
<dbReference type="PROSITE" id="PS50089">
    <property type="entry name" value="ZF_RING_2"/>
    <property type="match status" value="1"/>
</dbReference>
<dbReference type="Proteomes" id="UP001162483">
    <property type="component" value="Unassembled WGS sequence"/>
</dbReference>
<organism evidence="15 16">
    <name type="scientific">Staurois parvus</name>
    <dbReference type="NCBI Taxonomy" id="386267"/>
    <lineage>
        <taxon>Eukaryota</taxon>
        <taxon>Metazoa</taxon>
        <taxon>Chordata</taxon>
        <taxon>Craniata</taxon>
        <taxon>Vertebrata</taxon>
        <taxon>Euteleostomi</taxon>
        <taxon>Amphibia</taxon>
        <taxon>Batrachia</taxon>
        <taxon>Anura</taxon>
        <taxon>Neobatrachia</taxon>
        <taxon>Ranoidea</taxon>
        <taxon>Ranidae</taxon>
        <taxon>Staurois</taxon>
    </lineage>
</organism>
<evidence type="ECO:0000256" key="10">
    <source>
        <dbReference type="ARBA" id="ARBA00022989"/>
    </source>
</evidence>
<evidence type="ECO:0000256" key="9">
    <source>
        <dbReference type="ARBA" id="ARBA00022833"/>
    </source>
</evidence>
<protein>
    <recommendedName>
        <fullName evidence="3">RING-type E3 ubiquitin transferase</fullName>
        <ecNumber evidence="3">2.3.2.27</ecNumber>
    </recommendedName>
</protein>
<evidence type="ECO:0000256" key="4">
    <source>
        <dbReference type="ARBA" id="ARBA00022679"/>
    </source>
</evidence>
<evidence type="ECO:0000256" key="12">
    <source>
        <dbReference type="PROSITE-ProRule" id="PRU00175"/>
    </source>
</evidence>
<evidence type="ECO:0000256" key="2">
    <source>
        <dbReference type="ARBA" id="ARBA00004141"/>
    </source>
</evidence>
<feature type="compositionally biased region" description="Basic residues" evidence="13">
    <location>
        <begin position="1"/>
        <end position="13"/>
    </location>
</feature>
<evidence type="ECO:0000256" key="11">
    <source>
        <dbReference type="ARBA" id="ARBA00023136"/>
    </source>
</evidence>
<keyword evidence="16" id="KW-1185">Reference proteome</keyword>
<comment type="caution">
    <text evidence="15">The sequence shown here is derived from an EMBL/GenBank/DDBJ whole genome shotgun (WGS) entry which is preliminary data.</text>
</comment>
<dbReference type="EMBL" id="CATNWA010005474">
    <property type="protein sequence ID" value="CAI9550096.1"/>
    <property type="molecule type" value="Genomic_DNA"/>
</dbReference>
<dbReference type="InterPro" id="IPR001841">
    <property type="entry name" value="Znf_RING"/>
</dbReference>
<keyword evidence="7 12" id="KW-0863">Zinc-finger</keyword>
<dbReference type="PANTHER" id="PTHR45977:SF4">
    <property type="entry name" value="RING-TYPE DOMAIN-CONTAINING PROTEIN"/>
    <property type="match status" value="1"/>
</dbReference>
<evidence type="ECO:0000259" key="14">
    <source>
        <dbReference type="PROSITE" id="PS50089"/>
    </source>
</evidence>
<dbReference type="Gene3D" id="3.30.40.10">
    <property type="entry name" value="Zinc/RING finger domain, C3HC4 (zinc finger)"/>
    <property type="match status" value="1"/>
</dbReference>
<reference evidence="15" key="1">
    <citation type="submission" date="2023-05" db="EMBL/GenBank/DDBJ databases">
        <authorList>
            <person name="Stuckert A."/>
        </authorList>
    </citation>
    <scope>NUCLEOTIDE SEQUENCE</scope>
</reference>
<keyword evidence="11" id="KW-0472">Membrane</keyword>
<dbReference type="EC" id="2.3.2.27" evidence="3"/>
<dbReference type="Pfam" id="PF13639">
    <property type="entry name" value="zf-RING_2"/>
    <property type="match status" value="1"/>
</dbReference>
<keyword evidence="5" id="KW-0812">Transmembrane</keyword>
<feature type="region of interest" description="Disordered" evidence="13">
    <location>
        <begin position="1"/>
        <end position="79"/>
    </location>
</feature>
<evidence type="ECO:0000256" key="3">
    <source>
        <dbReference type="ARBA" id="ARBA00012483"/>
    </source>
</evidence>
<evidence type="ECO:0000256" key="1">
    <source>
        <dbReference type="ARBA" id="ARBA00000900"/>
    </source>
</evidence>
<sequence length="168" mass="19143">MPRPSRRPSRGRPSHQEDGESPIAHRTRSRVQRHRRREEASTHRSRSPRERAGAPEHYPPPAMQQHARAPENPPAMEQRAEEEVSVCPICLAGCEDGENTTILACDHEFHTSCCRWFGENPTCPLCRADFSNQLFLLRNYVHEVVNGDMWIGYVIGDDGAIYVQFIAV</sequence>
<dbReference type="SUPFAM" id="SSF57850">
    <property type="entry name" value="RING/U-box"/>
    <property type="match status" value="1"/>
</dbReference>
<feature type="compositionally biased region" description="Basic residues" evidence="13">
    <location>
        <begin position="25"/>
        <end position="36"/>
    </location>
</feature>
<feature type="domain" description="RING-type" evidence="14">
    <location>
        <begin position="87"/>
        <end position="127"/>
    </location>
</feature>
<evidence type="ECO:0000256" key="5">
    <source>
        <dbReference type="ARBA" id="ARBA00022692"/>
    </source>
</evidence>
<gene>
    <name evidence="15" type="ORF">SPARVUS_LOCUS3456747</name>
</gene>
<keyword evidence="6" id="KW-0479">Metal-binding</keyword>
<dbReference type="PANTHER" id="PTHR45977">
    <property type="entry name" value="TARGET OF ERK KINASE MPK-1"/>
    <property type="match status" value="1"/>
</dbReference>
<keyword evidence="8" id="KW-0833">Ubl conjugation pathway</keyword>
<evidence type="ECO:0000256" key="6">
    <source>
        <dbReference type="ARBA" id="ARBA00022723"/>
    </source>
</evidence>
<comment type="catalytic activity">
    <reaction evidence="1">
        <text>S-ubiquitinyl-[E2 ubiquitin-conjugating enzyme]-L-cysteine + [acceptor protein]-L-lysine = [E2 ubiquitin-conjugating enzyme]-L-cysteine + N(6)-ubiquitinyl-[acceptor protein]-L-lysine.</text>
        <dbReference type="EC" id="2.3.2.27"/>
    </reaction>
</comment>
<evidence type="ECO:0000256" key="8">
    <source>
        <dbReference type="ARBA" id="ARBA00022786"/>
    </source>
</evidence>
<feature type="non-terminal residue" evidence="15">
    <location>
        <position position="168"/>
    </location>
</feature>
<accession>A0ABN9BS39</accession>